<dbReference type="CDD" id="cd07033">
    <property type="entry name" value="TPP_PYR_DXS_TK_like"/>
    <property type="match status" value="1"/>
</dbReference>
<dbReference type="KEGG" id="pabo:BCY86_04820"/>
<evidence type="ECO:0000256" key="9">
    <source>
        <dbReference type="ARBA" id="ARBA00023052"/>
    </source>
</evidence>
<comment type="catalytic activity">
    <reaction evidence="10">
        <text>D-sedoheptulose 7-phosphate + D-glyceraldehyde 3-phosphate = aldehydo-D-ribose 5-phosphate + D-xylulose 5-phosphate</text>
        <dbReference type="Rhea" id="RHEA:10508"/>
        <dbReference type="ChEBI" id="CHEBI:57483"/>
        <dbReference type="ChEBI" id="CHEBI:57737"/>
        <dbReference type="ChEBI" id="CHEBI:58273"/>
        <dbReference type="ChEBI" id="CHEBI:59776"/>
        <dbReference type="EC" id="2.2.1.1"/>
    </reaction>
</comment>
<dbReference type="GO" id="GO:0004802">
    <property type="term" value="F:transketolase activity"/>
    <property type="evidence" value="ECO:0007669"/>
    <property type="project" value="UniProtKB-UniRule"/>
</dbReference>
<dbReference type="Gene3D" id="3.40.50.920">
    <property type="match status" value="1"/>
</dbReference>
<evidence type="ECO:0000256" key="11">
    <source>
        <dbReference type="NCBIfam" id="TIGR00232"/>
    </source>
</evidence>
<evidence type="ECO:0000256" key="6">
    <source>
        <dbReference type="ARBA" id="ARBA00022679"/>
    </source>
</evidence>
<dbReference type="Gene3D" id="3.40.50.970">
    <property type="match status" value="2"/>
</dbReference>
<dbReference type="FunFam" id="3.40.50.970:FF:000004">
    <property type="entry name" value="Transketolase"/>
    <property type="match status" value="1"/>
</dbReference>
<dbReference type="EMBL" id="CP016908">
    <property type="protein sequence ID" value="APS00076.1"/>
    <property type="molecule type" value="Genomic_DNA"/>
</dbReference>
<feature type="binding site" evidence="15">
    <location>
        <position position="189"/>
    </location>
    <ligand>
        <name>Mg(2+)</name>
        <dbReference type="ChEBI" id="CHEBI:18420"/>
    </ligand>
</feature>
<dbReference type="STRING" id="1882918.BCY86_04820"/>
<comment type="cofactor">
    <cofactor evidence="15">
        <name>Mg(2+)</name>
        <dbReference type="ChEBI" id="CHEBI:18420"/>
    </cofactor>
    <text evidence="15">Binds 1 Mg(2+) ion per subunit. Can also utilize other divalent metal cations, such as Ca(2+), Mn(2+) and Co(2+).</text>
</comment>
<evidence type="ECO:0000256" key="13">
    <source>
        <dbReference type="PIRSR" id="PIRSR605478-2"/>
    </source>
</evidence>
<dbReference type="FunFam" id="3.40.50.920:FF:000003">
    <property type="entry name" value="Transketolase"/>
    <property type="match status" value="1"/>
</dbReference>
<dbReference type="Pfam" id="PF22613">
    <property type="entry name" value="Transketolase_C_1"/>
    <property type="match status" value="1"/>
</dbReference>
<organism evidence="18 19">
    <name type="scientific">Pajaroellobacter abortibovis</name>
    <dbReference type="NCBI Taxonomy" id="1882918"/>
    <lineage>
        <taxon>Bacteria</taxon>
        <taxon>Pseudomonadati</taxon>
        <taxon>Myxococcota</taxon>
        <taxon>Polyangia</taxon>
        <taxon>Polyangiales</taxon>
        <taxon>Polyangiaceae</taxon>
    </lineage>
</organism>
<accession>A0A1L6MX93</accession>
<dbReference type="OrthoDB" id="8732661at2"/>
<evidence type="ECO:0000256" key="8">
    <source>
        <dbReference type="ARBA" id="ARBA00022842"/>
    </source>
</evidence>
<dbReference type="FunFam" id="3.40.50.970:FF:000003">
    <property type="entry name" value="Transketolase"/>
    <property type="match status" value="1"/>
</dbReference>
<feature type="binding site" evidence="15">
    <location>
        <position position="187"/>
    </location>
    <ligand>
        <name>Mg(2+)</name>
        <dbReference type="ChEBI" id="CHEBI:18420"/>
    </ligand>
</feature>
<proteinExistence type="inferred from homology"/>
<dbReference type="NCBIfam" id="TIGR00232">
    <property type="entry name" value="tktlase_bact"/>
    <property type="match status" value="1"/>
</dbReference>
<dbReference type="RefSeq" id="WP_075276742.1">
    <property type="nucleotide sequence ID" value="NZ_CP016908.1"/>
</dbReference>
<feature type="binding site" evidence="13">
    <location>
        <position position="356"/>
    </location>
    <ligand>
        <name>substrate</name>
    </ligand>
</feature>
<dbReference type="InterPro" id="IPR005475">
    <property type="entry name" value="Transketolase-like_Pyr-bd"/>
</dbReference>
<feature type="binding site" evidence="15">
    <location>
        <position position="157"/>
    </location>
    <ligand>
        <name>Mg(2+)</name>
        <dbReference type="ChEBI" id="CHEBI:18420"/>
    </ligand>
</feature>
<dbReference type="GO" id="GO:0005829">
    <property type="term" value="C:cytosol"/>
    <property type="evidence" value="ECO:0007669"/>
    <property type="project" value="TreeGrafter"/>
</dbReference>
<dbReference type="SUPFAM" id="SSF52922">
    <property type="entry name" value="TK C-terminal domain-like"/>
    <property type="match status" value="1"/>
</dbReference>
<dbReference type="InterPro" id="IPR005474">
    <property type="entry name" value="Transketolase_N"/>
</dbReference>
<comment type="cofactor">
    <cofactor evidence="1">
        <name>Ca(2+)</name>
        <dbReference type="ChEBI" id="CHEBI:29108"/>
    </cofactor>
</comment>
<keyword evidence="7 15" id="KW-0479">Metal-binding</keyword>
<dbReference type="PANTHER" id="PTHR43522:SF2">
    <property type="entry name" value="TRANSKETOLASE 1-RELATED"/>
    <property type="match status" value="1"/>
</dbReference>
<dbReference type="PANTHER" id="PTHR43522">
    <property type="entry name" value="TRANSKETOLASE"/>
    <property type="match status" value="1"/>
</dbReference>
<feature type="site" description="Important for catalytic activity" evidence="16">
    <location>
        <position position="31"/>
    </location>
</feature>
<evidence type="ECO:0000256" key="10">
    <source>
        <dbReference type="ARBA" id="ARBA00049473"/>
    </source>
</evidence>
<dbReference type="SMART" id="SM00861">
    <property type="entry name" value="Transket_pyr"/>
    <property type="match status" value="1"/>
</dbReference>
<evidence type="ECO:0000256" key="3">
    <source>
        <dbReference type="ARBA" id="ARBA00007131"/>
    </source>
</evidence>
<dbReference type="SUPFAM" id="SSF52518">
    <property type="entry name" value="Thiamin diphosphate-binding fold (THDP-binding)"/>
    <property type="match status" value="2"/>
</dbReference>
<dbReference type="GO" id="GO:0009052">
    <property type="term" value="P:pentose-phosphate shunt, non-oxidative branch"/>
    <property type="evidence" value="ECO:0007669"/>
    <property type="project" value="UniProtKB-ARBA"/>
</dbReference>
<comment type="cofactor">
    <cofactor evidence="2">
        <name>Co(2+)</name>
        <dbReference type="ChEBI" id="CHEBI:48828"/>
    </cofactor>
</comment>
<evidence type="ECO:0000256" key="14">
    <source>
        <dbReference type="PIRSR" id="PIRSR605478-3"/>
    </source>
</evidence>
<feature type="binding site" evidence="14">
    <location>
        <position position="262"/>
    </location>
    <ligand>
        <name>thiamine diphosphate</name>
        <dbReference type="ChEBI" id="CHEBI:58937"/>
    </ligand>
</feature>
<keyword evidence="9 14" id="KW-0786">Thiamine pyrophosphate</keyword>
<dbReference type="GO" id="GO:0046872">
    <property type="term" value="F:metal ion binding"/>
    <property type="evidence" value="ECO:0007669"/>
    <property type="project" value="UniProtKB-KW"/>
</dbReference>
<feature type="binding site" evidence="14">
    <location>
        <position position="187"/>
    </location>
    <ligand>
        <name>thiamine diphosphate</name>
        <dbReference type="ChEBI" id="CHEBI:58937"/>
    </ligand>
</feature>
<name>A0A1L6MX93_9BACT</name>
<feature type="binding site" evidence="13">
    <location>
        <position position="472"/>
    </location>
    <ligand>
        <name>substrate</name>
    </ligand>
</feature>
<evidence type="ECO:0000256" key="2">
    <source>
        <dbReference type="ARBA" id="ARBA00001941"/>
    </source>
</evidence>
<feature type="binding site" evidence="14">
    <location>
        <position position="71"/>
    </location>
    <ligand>
        <name>thiamine diphosphate</name>
        <dbReference type="ChEBI" id="CHEBI:58937"/>
    </ligand>
</feature>
<gene>
    <name evidence="18" type="ORF">BCY86_04820</name>
</gene>
<feature type="binding site" evidence="13">
    <location>
        <position position="519"/>
    </location>
    <ligand>
        <name>substrate</name>
    </ligand>
</feature>
<evidence type="ECO:0000256" key="12">
    <source>
        <dbReference type="PIRSR" id="PIRSR605478-1"/>
    </source>
</evidence>
<dbReference type="InterPro" id="IPR033247">
    <property type="entry name" value="Transketolase_fam"/>
</dbReference>
<dbReference type="AlphaFoldDB" id="A0A1L6MX93"/>
<dbReference type="CDD" id="cd02012">
    <property type="entry name" value="TPP_TK"/>
    <property type="match status" value="1"/>
</dbReference>
<feature type="binding site" evidence="13">
    <location>
        <position position="460"/>
    </location>
    <ligand>
        <name>substrate</name>
    </ligand>
</feature>
<evidence type="ECO:0000256" key="15">
    <source>
        <dbReference type="PIRSR" id="PIRSR605478-4"/>
    </source>
</evidence>
<feature type="binding site" evidence="13">
    <location>
        <position position="383"/>
    </location>
    <ligand>
        <name>substrate</name>
    </ligand>
</feature>
<dbReference type="InterPro" id="IPR009014">
    <property type="entry name" value="Transketo_C/PFOR_II"/>
</dbReference>
<feature type="binding site" evidence="13">
    <location>
        <position position="468"/>
    </location>
    <ligand>
        <name>substrate</name>
    </ligand>
</feature>
<evidence type="ECO:0000313" key="18">
    <source>
        <dbReference type="EMBL" id="APS00076.1"/>
    </source>
</evidence>
<comment type="cofactor">
    <cofactor evidence="14">
        <name>thiamine diphosphate</name>
        <dbReference type="ChEBI" id="CHEBI:58937"/>
    </cofactor>
    <text evidence="14">Binds 1 thiamine pyrophosphate per subunit. During the reaction, the substrate forms a covalent intermediate with the cofactor.</text>
</comment>
<feature type="binding site" evidence="13">
    <location>
        <position position="262"/>
    </location>
    <ligand>
        <name>substrate</name>
    </ligand>
</feature>
<dbReference type="Pfam" id="PF02779">
    <property type="entry name" value="Transket_pyr"/>
    <property type="match status" value="1"/>
</dbReference>
<evidence type="ECO:0000256" key="5">
    <source>
        <dbReference type="ARBA" id="ARBA00013152"/>
    </source>
</evidence>
<dbReference type="Pfam" id="PF00456">
    <property type="entry name" value="Transketolase_N"/>
    <property type="match status" value="1"/>
</dbReference>
<feature type="binding site" evidence="14">
    <location>
        <begin position="119"/>
        <end position="121"/>
    </location>
    <ligand>
        <name>thiamine diphosphate</name>
        <dbReference type="ChEBI" id="CHEBI:58937"/>
    </ligand>
</feature>
<dbReference type="InterPro" id="IPR005478">
    <property type="entry name" value="Transketolase_bac-like"/>
</dbReference>
<reference evidence="18 19" key="1">
    <citation type="submission" date="2016-08" db="EMBL/GenBank/DDBJ databases">
        <title>Identification and validation of antigenic proteins from Pajaroellobacter abortibovis using de-novo genome sequence assembly and reverse vaccinology.</title>
        <authorList>
            <person name="Welly B.T."/>
            <person name="Miller M.R."/>
            <person name="Stott J.L."/>
            <person name="Blanchard M.T."/>
            <person name="Islas-Trejo A.D."/>
            <person name="O'Rourke S.M."/>
            <person name="Young A.E."/>
            <person name="Medrano J.F."/>
            <person name="Van Eenennaam A.L."/>
        </authorList>
    </citation>
    <scope>NUCLEOTIDE SEQUENCE [LARGE SCALE GENOMIC DNA]</scope>
    <source>
        <strain evidence="18 19">BTF92-0548A/99-0131</strain>
    </source>
</reference>
<feature type="binding site" evidence="14">
    <location>
        <position position="158"/>
    </location>
    <ligand>
        <name>thiamine diphosphate</name>
        <dbReference type="ChEBI" id="CHEBI:58937"/>
    </ligand>
</feature>
<sequence>MAASQEPIVQQCVNTIKALAMDAVEKAKSGHPGTPMGLSSIAFELWTNYLRHDPHDPHWIGRDRFVLSAGHASMLLYALLHLSGYDLPLSELESFRQWGSKTPGHPEHDLTPGVETTTGPLGQGVGNAVGFALAVKIHAARFGQPFAPIRVFVIASDGDIMEGVSGEASSLAGHLELDNLIMIYDDNHITIDGNTSIAFSEDVAKRYEAYGWFVQSIDGHDHAQIRTALDRAIAEKDRPSFIRARTHIAQGAPHAVDTPEAHGAPLGEQEIQLTKKNMGWDPKRHFHIPQEVKDFFKEHGRKLAKQREVYNQQWNEWRVNHPKLAAEFNDFQTKKIPADLYEQLLQALGSEEEATRILSYKAQQIVGKLVPSLIGGAADLAASTKTLLKGEGDIARGQFQGRNIHFGIREHAMGAICNGLALFGGIIPYGSTFLIFSDYMRPSVRLSALMKLQCLWIYTHDSLFLGEDGPTHQPIEHLSSLHLIPDLQIVRPADGMEIAAAWVLALAYRKGPTAFALARQKLPRILRDSTVKNNDLLKGFYIVQEAKGGAPNLVLIATGSELHLAVGAKVKLEQQGHRVRVVSALSWEQFAKQDVSYQQAVLPPSTQKVSIEAGRTALWRKWVGEQGLCIGLDHFGASAPAHVLAEKFGFTVDAVSTSIQRWLRGQT</sequence>
<feature type="active site" description="Proton donor" evidence="12">
    <location>
        <position position="410"/>
    </location>
</feature>
<evidence type="ECO:0000256" key="16">
    <source>
        <dbReference type="PIRSR" id="PIRSR605478-5"/>
    </source>
</evidence>
<keyword evidence="6" id="KW-0808">Transferase</keyword>
<comment type="similarity">
    <text evidence="3">Belongs to the transketolase family.</text>
</comment>
<dbReference type="InterPro" id="IPR055152">
    <property type="entry name" value="Transketolase-like_C_2"/>
</dbReference>
<evidence type="ECO:0000256" key="1">
    <source>
        <dbReference type="ARBA" id="ARBA00001913"/>
    </source>
</evidence>
<feature type="binding site" evidence="14">
    <location>
        <position position="436"/>
    </location>
    <ligand>
        <name>thiamine diphosphate</name>
        <dbReference type="ChEBI" id="CHEBI:58937"/>
    </ligand>
</feature>
<evidence type="ECO:0000256" key="4">
    <source>
        <dbReference type="ARBA" id="ARBA00011738"/>
    </source>
</evidence>
<feature type="domain" description="Transketolase-like pyrimidine-binding" evidence="17">
    <location>
        <begin position="353"/>
        <end position="525"/>
    </location>
</feature>
<evidence type="ECO:0000259" key="17">
    <source>
        <dbReference type="SMART" id="SM00861"/>
    </source>
</evidence>
<comment type="subunit">
    <text evidence="4">Homodimer.</text>
</comment>
<protein>
    <recommendedName>
        <fullName evidence="5 11">Transketolase</fullName>
        <ecNumber evidence="5 11">2.2.1.1</ecNumber>
    </recommendedName>
</protein>
<feature type="binding site" evidence="13">
    <location>
        <position position="31"/>
    </location>
    <ligand>
        <name>substrate</name>
    </ligand>
</feature>
<dbReference type="EC" id="2.2.1.1" evidence="5 11"/>
<dbReference type="Proteomes" id="UP000185544">
    <property type="component" value="Chromosome"/>
</dbReference>
<keyword evidence="8 15" id="KW-0460">Magnesium</keyword>
<dbReference type="InterPro" id="IPR029061">
    <property type="entry name" value="THDP-binding"/>
</dbReference>
<evidence type="ECO:0000256" key="7">
    <source>
        <dbReference type="ARBA" id="ARBA00022723"/>
    </source>
</evidence>
<evidence type="ECO:0000313" key="19">
    <source>
        <dbReference type="Proteomes" id="UP000185544"/>
    </source>
</evidence>
<keyword evidence="19" id="KW-1185">Reference proteome</keyword>
<feature type="site" description="Important for catalytic activity" evidence="16">
    <location>
        <position position="262"/>
    </location>
</feature>